<evidence type="ECO:0000256" key="2">
    <source>
        <dbReference type="ARBA" id="ARBA00034617"/>
    </source>
</evidence>
<dbReference type="Gene3D" id="3.40.50.300">
    <property type="entry name" value="P-loop containing nucleotide triphosphate hydrolases"/>
    <property type="match status" value="2"/>
</dbReference>
<keyword evidence="6" id="KW-0067">ATP-binding</keyword>
<dbReference type="Pfam" id="PF00271">
    <property type="entry name" value="Helicase_C"/>
    <property type="match status" value="1"/>
</dbReference>
<dbReference type="STRING" id="154538.A0A1M2V4T6"/>
<dbReference type="EC" id="5.6.2.4" evidence="3"/>
<feature type="compositionally biased region" description="Basic and acidic residues" evidence="4">
    <location>
        <begin position="279"/>
        <end position="315"/>
    </location>
</feature>
<dbReference type="PROSITE" id="PS51194">
    <property type="entry name" value="HELICASE_CTER"/>
    <property type="match status" value="1"/>
</dbReference>
<feature type="region of interest" description="Disordered" evidence="4">
    <location>
        <begin position="371"/>
        <end position="390"/>
    </location>
</feature>
<reference evidence="6 7" key="1">
    <citation type="submission" date="2016-10" db="EMBL/GenBank/DDBJ databases">
        <title>Genome sequence of the basidiomycete white-rot fungus Trametes pubescens.</title>
        <authorList>
            <person name="Makela M.R."/>
            <person name="Granchi Z."/>
            <person name="Peng M."/>
            <person name="De Vries R.P."/>
            <person name="Grigoriev I."/>
            <person name="Riley R."/>
            <person name="Hilden K."/>
        </authorList>
    </citation>
    <scope>NUCLEOTIDE SEQUENCE [LARGE SCALE GENOMIC DNA]</scope>
    <source>
        <strain evidence="6 7">FBCC735</strain>
    </source>
</reference>
<keyword evidence="6" id="KW-0347">Helicase</keyword>
<dbReference type="AlphaFoldDB" id="A0A1M2V4T6"/>
<evidence type="ECO:0000256" key="3">
    <source>
        <dbReference type="ARBA" id="ARBA00034808"/>
    </source>
</evidence>
<evidence type="ECO:0000313" key="6">
    <source>
        <dbReference type="EMBL" id="OJT02516.1"/>
    </source>
</evidence>
<comment type="similarity">
    <text evidence="1">Belongs to the helicase family. RecQ subfamily.</text>
</comment>
<dbReference type="SUPFAM" id="SSF52540">
    <property type="entry name" value="P-loop containing nucleoside triphosphate hydrolases"/>
    <property type="match status" value="1"/>
</dbReference>
<proteinExistence type="inferred from homology"/>
<feature type="domain" description="Helicase C-terminal" evidence="5">
    <location>
        <begin position="141"/>
        <end position="307"/>
    </location>
</feature>
<keyword evidence="7" id="KW-1185">Reference proteome</keyword>
<name>A0A1M2V4T6_TRAPU</name>
<evidence type="ECO:0000256" key="1">
    <source>
        <dbReference type="ARBA" id="ARBA00005446"/>
    </source>
</evidence>
<evidence type="ECO:0000259" key="5">
    <source>
        <dbReference type="PROSITE" id="PS51194"/>
    </source>
</evidence>
<dbReference type="InterPro" id="IPR001650">
    <property type="entry name" value="Helicase_C-like"/>
</dbReference>
<dbReference type="GO" id="GO:0000724">
    <property type="term" value="P:double-strand break repair via homologous recombination"/>
    <property type="evidence" value="ECO:0007669"/>
    <property type="project" value="TreeGrafter"/>
</dbReference>
<dbReference type="Proteomes" id="UP000184267">
    <property type="component" value="Unassembled WGS sequence"/>
</dbReference>
<dbReference type="GO" id="GO:0009378">
    <property type="term" value="F:four-way junction helicase activity"/>
    <property type="evidence" value="ECO:0007669"/>
    <property type="project" value="TreeGrafter"/>
</dbReference>
<organism evidence="6 7">
    <name type="scientific">Trametes pubescens</name>
    <name type="common">White-rot fungus</name>
    <dbReference type="NCBI Taxonomy" id="154538"/>
    <lineage>
        <taxon>Eukaryota</taxon>
        <taxon>Fungi</taxon>
        <taxon>Dikarya</taxon>
        <taxon>Basidiomycota</taxon>
        <taxon>Agaricomycotina</taxon>
        <taxon>Agaricomycetes</taxon>
        <taxon>Polyporales</taxon>
        <taxon>Polyporaceae</taxon>
        <taxon>Trametes</taxon>
    </lineage>
</organism>
<dbReference type="SMART" id="SM00490">
    <property type="entry name" value="HELICc"/>
    <property type="match status" value="1"/>
</dbReference>
<evidence type="ECO:0000256" key="4">
    <source>
        <dbReference type="SAM" id="MobiDB-lite"/>
    </source>
</evidence>
<comment type="caution">
    <text evidence="6">The sequence shown here is derived from an EMBL/GenBank/DDBJ whole genome shotgun (WGS) entry which is preliminary data.</text>
</comment>
<protein>
    <recommendedName>
        <fullName evidence="3">DNA 3'-5' helicase</fullName>
        <ecNumber evidence="3">5.6.2.4</ecNumber>
    </recommendedName>
</protein>
<dbReference type="OrthoDB" id="10261556at2759"/>
<sequence length="588" mass="65452">MLRAAHTARVLTEFADVQDIESCLYRVVVVNPEQAFKSKGGFSKVWRKKDFTSRVISVVWDEAHCIFNWASFRTDYGDAGRMRNLLSAPFHLPSATMPDPVFNGVLETLNLERSRVEVHRRSNDRPNVYLTVRKMHHAARTYQDLVDVLLGKGWKRGDRMPFKSLTFFDSIEESLQAADVLRKYFAPEDKYKLLCFNSDVTAGLREAATEEFKAGKLWGLYCTDSFGMGVDIADIELIVQWKLTCDMDSLWQRIGRAARGPGTEAVAVIIAEPKHFDEEKEAASKRAEKRAEKRKETEVKKAVAAEQRKRKRAEDPGEEVESGRASGSRLRPDQAVDNTAGATDNGSSGAVTAVPVMSECEKLRIEFKSSQAKAAKPGTSKAKKGESGMLSPELDNMVNAATRSFRCYRIPVQAYYENDRVGKSIQRLAVTLRGNLCGRYTESVSDSHRCLPNGGNGCARCLVSSSTVCCSLCTPTHPAFSFLPSAGDAARPSASRASHVDSKYTMNTTDIGFRRALHDFRRAETLRTYGRAHLNNMGPGMIMGDGELSRIADCARARKLGSLDDLYKESKWDLTHELGERVLELVTT</sequence>
<dbReference type="EMBL" id="MNAD01001665">
    <property type="protein sequence ID" value="OJT02516.1"/>
    <property type="molecule type" value="Genomic_DNA"/>
</dbReference>
<comment type="catalytic activity">
    <reaction evidence="2">
        <text>Couples ATP hydrolysis with the unwinding of duplex DNA by translocating in the 3'-5' direction.</text>
        <dbReference type="EC" id="5.6.2.4"/>
    </reaction>
</comment>
<dbReference type="PANTHER" id="PTHR13710">
    <property type="entry name" value="DNA HELICASE RECQ FAMILY MEMBER"/>
    <property type="match status" value="1"/>
</dbReference>
<gene>
    <name evidence="6" type="ORF">TRAPUB_6933</name>
</gene>
<dbReference type="PANTHER" id="PTHR13710:SF154">
    <property type="entry name" value="RECQ HELICASE, PUTATIVE (AFU_ORTHOLOGUE AFUA_6G14720)-RELATED"/>
    <property type="match status" value="1"/>
</dbReference>
<dbReference type="GO" id="GO:0005694">
    <property type="term" value="C:chromosome"/>
    <property type="evidence" value="ECO:0007669"/>
    <property type="project" value="TreeGrafter"/>
</dbReference>
<keyword evidence="6" id="KW-0378">Hydrolase</keyword>
<feature type="region of interest" description="Disordered" evidence="4">
    <location>
        <begin position="279"/>
        <end position="350"/>
    </location>
</feature>
<dbReference type="GO" id="GO:0043138">
    <property type="term" value="F:3'-5' DNA helicase activity"/>
    <property type="evidence" value="ECO:0007669"/>
    <property type="project" value="UniProtKB-EC"/>
</dbReference>
<evidence type="ECO:0000313" key="7">
    <source>
        <dbReference type="Proteomes" id="UP000184267"/>
    </source>
</evidence>
<feature type="compositionally biased region" description="Polar residues" evidence="4">
    <location>
        <begin position="336"/>
        <end position="350"/>
    </location>
</feature>
<dbReference type="GO" id="GO:0005737">
    <property type="term" value="C:cytoplasm"/>
    <property type="evidence" value="ECO:0007669"/>
    <property type="project" value="TreeGrafter"/>
</dbReference>
<keyword evidence="6" id="KW-0547">Nucleotide-binding</keyword>
<dbReference type="InterPro" id="IPR027417">
    <property type="entry name" value="P-loop_NTPase"/>
</dbReference>
<accession>A0A1M2V4T6</accession>